<evidence type="ECO:0000313" key="1">
    <source>
        <dbReference type="EMBL" id="MCM2374006.1"/>
    </source>
</evidence>
<organism evidence="1 2">
    <name type="scientific">Aporhodopirellula aestuarii</name>
    <dbReference type="NCBI Taxonomy" id="2950107"/>
    <lineage>
        <taxon>Bacteria</taxon>
        <taxon>Pseudomonadati</taxon>
        <taxon>Planctomycetota</taxon>
        <taxon>Planctomycetia</taxon>
        <taxon>Pirellulales</taxon>
        <taxon>Pirellulaceae</taxon>
        <taxon>Aporhodopirellula</taxon>
    </lineage>
</organism>
<accession>A0ABT0UCE1</accession>
<dbReference type="RefSeq" id="WP_250931881.1">
    <property type="nucleotide sequence ID" value="NZ_JAMQBK010000077.1"/>
</dbReference>
<reference evidence="1 2" key="1">
    <citation type="journal article" date="2022" name="Syst. Appl. Microbiol.">
        <title>Rhodopirellula aestuarii sp. nov., a novel member of the genus Rhodopirellula isolated from brackish sediments collected in the Tagus River estuary, Portugal.</title>
        <authorList>
            <person name="Vitorino I.R."/>
            <person name="Klimek D."/>
            <person name="Calusinska M."/>
            <person name="Lobo-da-Cunha A."/>
            <person name="Vasconcelos V."/>
            <person name="Lage O.M."/>
        </authorList>
    </citation>
    <scope>NUCLEOTIDE SEQUENCE [LARGE SCALE GENOMIC DNA]</scope>
    <source>
        <strain evidence="1 2">ICT_H3.1</strain>
    </source>
</reference>
<comment type="caution">
    <text evidence="1">The sequence shown here is derived from an EMBL/GenBank/DDBJ whole genome shotgun (WGS) entry which is preliminary data.</text>
</comment>
<proteinExistence type="predicted"/>
<dbReference type="EMBL" id="JAMQBK010000077">
    <property type="protein sequence ID" value="MCM2374006.1"/>
    <property type="molecule type" value="Genomic_DNA"/>
</dbReference>
<gene>
    <name evidence="1" type="ORF">NB063_25605</name>
</gene>
<evidence type="ECO:0000313" key="2">
    <source>
        <dbReference type="Proteomes" id="UP001202961"/>
    </source>
</evidence>
<name>A0ABT0UCE1_9BACT</name>
<sequence>MNSRLLLELLALPLTCARSDLNRVAEQSAVLQWFVRPEGWDELRENSNLSKAWSALPQMPVQPGVCGVGVFLHRTAKFPFADDAAILPVKWCLDPQEKNRLPQSLVRCGQLVLGEMRTASSASDLKEMLDQPWCIDWAHPEWEGVEFHDLPLTADSAFAPLTVALRSALCAIPLASDFFATGEYHGGSWRVNNDTLGKKITTAFRLGFRRFAVPKSSEPVLTRTLTGLPQTSAGGSIQQCSLLDHSDPYQGTEAACEIAGHQPDPRSPLARREAWYDSIHSNQKAREFYETHLLDSAVESACTVLANNGQSAWRPTEMVSIVSNSDELAILAAKVFRPHTCHLIFTGGETGSMRSRYERVALHLAKLGFRPVPHAVRDSAASLQDISRVVAGITRGQGDILIDVTPGRRAMQMAMLQSARQSDRVLCWWQDTSVRTRRAIPVTNLTPLLWKVTVDNGLLPLCPSEQLS</sequence>
<keyword evidence="2" id="KW-1185">Reference proteome</keyword>
<dbReference type="Proteomes" id="UP001202961">
    <property type="component" value="Unassembled WGS sequence"/>
</dbReference>
<protein>
    <submittedName>
        <fullName evidence="1">Uncharacterized protein</fullName>
    </submittedName>
</protein>